<dbReference type="eggNOG" id="COG1609">
    <property type="taxonomic scope" value="Bacteria"/>
</dbReference>
<dbReference type="PRINTS" id="PR00036">
    <property type="entry name" value="HTHLACI"/>
</dbReference>
<dbReference type="SMART" id="SM00354">
    <property type="entry name" value="HTH_LACI"/>
    <property type="match status" value="1"/>
</dbReference>
<organism evidence="7 8">
    <name type="scientific">Escherichia coli O6:H1 (strain CFT073 / ATCC 700928 / UPEC)</name>
    <dbReference type="NCBI Taxonomy" id="199310"/>
    <lineage>
        <taxon>Bacteria</taxon>
        <taxon>Pseudomonadati</taxon>
        <taxon>Pseudomonadota</taxon>
        <taxon>Gammaproteobacteria</taxon>
        <taxon>Enterobacterales</taxon>
        <taxon>Enterobacteriaceae</taxon>
        <taxon>Escherichia</taxon>
    </lineage>
</organism>
<evidence type="ECO:0000256" key="4">
    <source>
        <dbReference type="ARBA" id="ARBA00023163"/>
    </source>
</evidence>
<keyword evidence="3" id="KW-0238">DNA-binding</keyword>
<sequence>MILWGVGAGMAKSDTGRKRVTLTDVARAAGVSKSTVSLVLNDSSLIKKETQQKVQQAIEQLGYVYNRFAANLRSQKSLTIGVVIDDLINPFFAEFTMGLEMTLAEHGFITVMSNTSQRSDRQKQVLDTLLEHHVAGIVLCPVNSTSEADLQRYANSSTPLLITMRPLDWQQLPVDYVGVDSHAGVREATEYLIQQGHRDIVFIGGLTHHMRYQGYLEAMNHHGLQPWSTDAFSLRAEPTQANGYQLMQQLLDMPSPPTAVICYNDLMAFGAESALGERGLFAGEDISLIGNDGVAACAYSNPPLTTIAVEPLALGKQAAQQILRRIAQPDAPLSHYIYRPTLQIRASTGKRGR</sequence>
<dbReference type="InterPro" id="IPR010982">
    <property type="entry name" value="Lambda_DNA-bd_dom_sf"/>
</dbReference>
<dbReference type="Pfam" id="PF13377">
    <property type="entry name" value="Peripla_BP_3"/>
    <property type="match status" value="1"/>
</dbReference>
<keyword evidence="8" id="KW-1185">Reference proteome</keyword>
<dbReference type="GO" id="GO:0000976">
    <property type="term" value="F:transcription cis-regulatory region binding"/>
    <property type="evidence" value="ECO:0007669"/>
    <property type="project" value="TreeGrafter"/>
</dbReference>
<accession>A0A0H2VFQ2</accession>
<keyword evidence="2" id="KW-0805">Transcription regulation</keyword>
<reference evidence="7 8" key="1">
    <citation type="journal article" date="2002" name="Proc. Natl. Acad. Sci. U.S.A.">
        <title>Extensive mosaic structure revealed by the complete genome sequence of uropathogenic Escherichia coli.</title>
        <authorList>
            <person name="Welch R.A."/>
            <person name="Burland V."/>
            <person name="Plunkett G.III."/>
            <person name="Redford P."/>
            <person name="Roesch P."/>
            <person name="Rasko D."/>
            <person name="Buckles E.L."/>
            <person name="Liou S.R."/>
            <person name="Boutin A."/>
            <person name="Hackett J."/>
            <person name="Stroud D."/>
            <person name="Mayhew G.F."/>
            <person name="Rose D.J."/>
            <person name="Zhou S."/>
            <person name="Schwartz D.C."/>
            <person name="Perna N.T."/>
            <person name="Mobley H.L."/>
            <person name="Donnenberg M.S."/>
            <person name="Blattner F.R."/>
        </authorList>
    </citation>
    <scope>NUCLEOTIDE SEQUENCE [LARGE SCALE GENOMIC DNA]</scope>
    <source>
        <strain evidence="8">CFT073 / ATCC 700928 / UPEC</strain>
    </source>
</reference>
<dbReference type="Gene3D" id="1.10.260.40">
    <property type="entry name" value="lambda repressor-like DNA-binding domains"/>
    <property type="match status" value="1"/>
</dbReference>
<dbReference type="KEGG" id="ecc:c5025"/>
<evidence type="ECO:0000256" key="3">
    <source>
        <dbReference type="ARBA" id="ARBA00023125"/>
    </source>
</evidence>
<dbReference type="AlphaFoldDB" id="A0A0H2VFQ2"/>
<dbReference type="Gene3D" id="3.40.50.2300">
    <property type="match status" value="2"/>
</dbReference>
<dbReference type="InterPro" id="IPR028082">
    <property type="entry name" value="Peripla_BP_I"/>
</dbReference>
<evidence type="ECO:0000256" key="1">
    <source>
        <dbReference type="ARBA" id="ARBA00022491"/>
    </source>
</evidence>
<evidence type="ECO:0000259" key="6">
    <source>
        <dbReference type="PROSITE" id="PS50943"/>
    </source>
</evidence>
<dbReference type="PROSITE" id="PS50932">
    <property type="entry name" value="HTH_LACI_2"/>
    <property type="match status" value="1"/>
</dbReference>
<dbReference type="Proteomes" id="UP000001410">
    <property type="component" value="Chromosome"/>
</dbReference>
<feature type="domain" description="HTH cro/C1-type" evidence="6">
    <location>
        <begin position="17"/>
        <end position="64"/>
    </location>
</feature>
<keyword evidence="1" id="KW-0678">Repressor</keyword>
<dbReference type="InterPro" id="IPR000843">
    <property type="entry name" value="HTH_LacI"/>
</dbReference>
<evidence type="ECO:0000313" key="7">
    <source>
        <dbReference type="EMBL" id="AAN83451.1"/>
    </source>
</evidence>
<proteinExistence type="predicted"/>
<keyword evidence="4" id="KW-0804">Transcription</keyword>
<evidence type="ECO:0000313" key="8">
    <source>
        <dbReference type="Proteomes" id="UP000001410"/>
    </source>
</evidence>
<dbReference type="InterPro" id="IPR001387">
    <property type="entry name" value="Cro/C1-type_HTH"/>
</dbReference>
<dbReference type="PROSITE" id="PS00356">
    <property type="entry name" value="HTH_LACI_1"/>
    <property type="match status" value="1"/>
</dbReference>
<dbReference type="GO" id="GO:0003700">
    <property type="term" value="F:DNA-binding transcription factor activity"/>
    <property type="evidence" value="ECO:0007669"/>
    <property type="project" value="TreeGrafter"/>
</dbReference>
<feature type="domain" description="HTH lacI-type" evidence="5">
    <location>
        <begin position="20"/>
        <end position="74"/>
    </location>
</feature>
<dbReference type="SUPFAM" id="SSF53822">
    <property type="entry name" value="Periplasmic binding protein-like I"/>
    <property type="match status" value="1"/>
</dbReference>
<dbReference type="PANTHER" id="PTHR30146:SF148">
    <property type="entry name" value="HTH-TYPE TRANSCRIPTIONAL REPRESSOR PURR-RELATED"/>
    <property type="match status" value="1"/>
</dbReference>
<name>A0A0H2VFQ2_ECOL6</name>
<dbReference type="Pfam" id="PF00356">
    <property type="entry name" value="LacI"/>
    <property type="match status" value="1"/>
</dbReference>
<dbReference type="CDD" id="cd06289">
    <property type="entry name" value="PBP1_MalI-like"/>
    <property type="match status" value="1"/>
</dbReference>
<dbReference type="InterPro" id="IPR046335">
    <property type="entry name" value="LacI/GalR-like_sensor"/>
</dbReference>
<dbReference type="SMR" id="A0A0H2VFQ2"/>
<dbReference type="HOGENOM" id="CLU_037628_6_0_6"/>
<dbReference type="SUPFAM" id="SSF47413">
    <property type="entry name" value="lambda repressor-like DNA-binding domains"/>
    <property type="match status" value="1"/>
</dbReference>
<dbReference type="CDD" id="cd01392">
    <property type="entry name" value="HTH_LacI"/>
    <property type="match status" value="1"/>
</dbReference>
<protein>
    <submittedName>
        <fullName evidence="7">Putative regulator</fullName>
    </submittedName>
</protein>
<evidence type="ECO:0000256" key="2">
    <source>
        <dbReference type="ARBA" id="ARBA00023015"/>
    </source>
</evidence>
<gene>
    <name evidence="7" type="ordered locus">c5025</name>
</gene>
<dbReference type="PANTHER" id="PTHR30146">
    <property type="entry name" value="LACI-RELATED TRANSCRIPTIONAL REPRESSOR"/>
    <property type="match status" value="1"/>
</dbReference>
<dbReference type="EMBL" id="AE014075">
    <property type="protein sequence ID" value="AAN83451.1"/>
    <property type="molecule type" value="Genomic_DNA"/>
</dbReference>
<dbReference type="STRING" id="199310.c5025"/>
<evidence type="ECO:0000259" key="5">
    <source>
        <dbReference type="PROSITE" id="PS50932"/>
    </source>
</evidence>
<dbReference type="PROSITE" id="PS50943">
    <property type="entry name" value="HTH_CROC1"/>
    <property type="match status" value="1"/>
</dbReference>